<keyword evidence="7" id="KW-0645">Protease</keyword>
<dbReference type="SUPFAM" id="SSF63737">
    <property type="entry name" value="Leukotriene A4 hydrolase N-terminal domain"/>
    <property type="match status" value="1"/>
</dbReference>
<dbReference type="InterPro" id="IPR001930">
    <property type="entry name" value="Peptidase_M1"/>
</dbReference>
<gene>
    <name evidence="15" type="ORF">NV36_01030</name>
</gene>
<dbReference type="SUPFAM" id="SSF55486">
    <property type="entry name" value="Metalloproteases ('zincins'), catalytic domain"/>
    <property type="match status" value="1"/>
</dbReference>
<dbReference type="AlphaFoldDB" id="A0A0A2GQK1"/>
<dbReference type="InterPro" id="IPR027268">
    <property type="entry name" value="Peptidase_M4/M1_CTD_sf"/>
</dbReference>
<dbReference type="GO" id="GO:0042277">
    <property type="term" value="F:peptide binding"/>
    <property type="evidence" value="ECO:0007669"/>
    <property type="project" value="TreeGrafter"/>
</dbReference>
<dbReference type="Pfam" id="PF01433">
    <property type="entry name" value="Peptidase_M1"/>
    <property type="match status" value="1"/>
</dbReference>
<evidence type="ECO:0000256" key="11">
    <source>
        <dbReference type="ARBA" id="ARBA00023049"/>
    </source>
</evidence>
<dbReference type="EC" id="3.4.11.2" evidence="4"/>
<keyword evidence="6" id="KW-0031">Aminopeptidase</keyword>
<dbReference type="KEGG" id="ddo:I597_2333"/>
<comment type="caution">
    <text evidence="15">The sequence shown here is derived from an EMBL/GenBank/DDBJ whole genome shotgun (WGS) entry which is preliminary data.</text>
</comment>
<keyword evidence="11" id="KW-0482">Metalloprotease</keyword>
<evidence type="ECO:0000256" key="2">
    <source>
        <dbReference type="ARBA" id="ARBA00001947"/>
    </source>
</evidence>
<evidence type="ECO:0000259" key="14">
    <source>
        <dbReference type="Pfam" id="PF17900"/>
    </source>
</evidence>
<dbReference type="SUPFAM" id="SSF48371">
    <property type="entry name" value="ARM repeat"/>
    <property type="match status" value="1"/>
</dbReference>
<dbReference type="InterPro" id="IPR016024">
    <property type="entry name" value="ARM-type_fold"/>
</dbReference>
<dbReference type="GO" id="GO:0006508">
    <property type="term" value="P:proteolysis"/>
    <property type="evidence" value="ECO:0007669"/>
    <property type="project" value="UniProtKB-KW"/>
</dbReference>
<dbReference type="PANTHER" id="PTHR11533:SF174">
    <property type="entry name" value="PUROMYCIN-SENSITIVE AMINOPEPTIDASE-RELATED"/>
    <property type="match status" value="1"/>
</dbReference>
<dbReference type="PANTHER" id="PTHR11533">
    <property type="entry name" value="PROTEASE M1 ZINC METALLOPROTEASE"/>
    <property type="match status" value="1"/>
</dbReference>
<organism evidence="15 16">
    <name type="scientific">Dokdonia donghaensis DSW-1</name>
    <dbReference type="NCBI Taxonomy" id="1300343"/>
    <lineage>
        <taxon>Bacteria</taxon>
        <taxon>Pseudomonadati</taxon>
        <taxon>Bacteroidota</taxon>
        <taxon>Flavobacteriia</taxon>
        <taxon>Flavobacteriales</taxon>
        <taxon>Flavobacteriaceae</taxon>
        <taxon>Dokdonia</taxon>
    </lineage>
</organism>
<dbReference type="Gene3D" id="2.60.40.1730">
    <property type="entry name" value="tricorn interacting facor f3 domain"/>
    <property type="match status" value="1"/>
</dbReference>
<protein>
    <recommendedName>
        <fullName evidence="5">Aminopeptidase N</fullName>
        <ecNumber evidence="4">3.4.11.2</ecNumber>
    </recommendedName>
</protein>
<evidence type="ECO:0000256" key="10">
    <source>
        <dbReference type="ARBA" id="ARBA00022833"/>
    </source>
</evidence>
<evidence type="ECO:0000256" key="9">
    <source>
        <dbReference type="ARBA" id="ARBA00022801"/>
    </source>
</evidence>
<dbReference type="InterPro" id="IPR045357">
    <property type="entry name" value="Aminopeptidase_N-like_N"/>
</dbReference>
<evidence type="ECO:0000256" key="12">
    <source>
        <dbReference type="SAM" id="SignalP"/>
    </source>
</evidence>
<keyword evidence="12" id="KW-0732">Signal</keyword>
<dbReference type="RefSeq" id="WP_035324621.1">
    <property type="nucleotide sequence ID" value="NZ_CP015125.1"/>
</dbReference>
<keyword evidence="8" id="KW-0479">Metal-binding</keyword>
<evidence type="ECO:0000313" key="15">
    <source>
        <dbReference type="EMBL" id="KGO05569.1"/>
    </source>
</evidence>
<evidence type="ECO:0000256" key="6">
    <source>
        <dbReference type="ARBA" id="ARBA00022438"/>
    </source>
</evidence>
<accession>A0A0A2GQK1</accession>
<feature type="domain" description="Peptidase M1 membrane alanine aminopeptidase" evidence="13">
    <location>
        <begin position="233"/>
        <end position="432"/>
    </location>
</feature>
<proteinExistence type="inferred from homology"/>
<dbReference type="CDD" id="cd09603">
    <property type="entry name" value="M1_APN_like"/>
    <property type="match status" value="1"/>
</dbReference>
<feature type="chain" id="PRO_5001999205" description="Aminopeptidase N" evidence="12">
    <location>
        <begin position="18"/>
        <end position="698"/>
    </location>
</feature>
<evidence type="ECO:0000256" key="1">
    <source>
        <dbReference type="ARBA" id="ARBA00000098"/>
    </source>
</evidence>
<comment type="cofactor">
    <cofactor evidence="2">
        <name>Zn(2+)</name>
        <dbReference type="ChEBI" id="CHEBI:29105"/>
    </cofactor>
</comment>
<dbReference type="GO" id="GO:0043171">
    <property type="term" value="P:peptide catabolic process"/>
    <property type="evidence" value="ECO:0007669"/>
    <property type="project" value="TreeGrafter"/>
</dbReference>
<dbReference type="GO" id="GO:0005737">
    <property type="term" value="C:cytoplasm"/>
    <property type="evidence" value="ECO:0007669"/>
    <property type="project" value="TreeGrafter"/>
</dbReference>
<evidence type="ECO:0000256" key="7">
    <source>
        <dbReference type="ARBA" id="ARBA00022670"/>
    </source>
</evidence>
<feature type="domain" description="Aminopeptidase N-like N-terminal" evidence="14">
    <location>
        <begin position="37"/>
        <end position="193"/>
    </location>
</feature>
<dbReference type="Gene3D" id="1.10.390.10">
    <property type="entry name" value="Neutral Protease Domain 2"/>
    <property type="match status" value="1"/>
</dbReference>
<dbReference type="GO" id="GO:0016285">
    <property type="term" value="F:alanyl aminopeptidase activity"/>
    <property type="evidence" value="ECO:0007669"/>
    <property type="project" value="UniProtKB-EC"/>
</dbReference>
<comment type="catalytic activity">
    <reaction evidence="1">
        <text>Release of an N-terminal amino acid, Xaa-|-Yaa- from a peptide, amide or arylamide. Xaa is preferably Ala, but may be most amino acids including Pro (slow action). When a terminal hydrophobic residue is followed by a prolyl residue, the two may be released as an intact Xaa-Pro dipeptide.</text>
        <dbReference type="EC" id="3.4.11.2"/>
    </reaction>
</comment>
<dbReference type="InterPro" id="IPR050344">
    <property type="entry name" value="Peptidase_M1_aminopeptidases"/>
</dbReference>
<evidence type="ECO:0000259" key="13">
    <source>
        <dbReference type="Pfam" id="PF01433"/>
    </source>
</evidence>
<dbReference type="EMBL" id="JSAQ01000001">
    <property type="protein sequence ID" value="KGO05569.1"/>
    <property type="molecule type" value="Genomic_DNA"/>
</dbReference>
<dbReference type="GO" id="GO:0008270">
    <property type="term" value="F:zinc ion binding"/>
    <property type="evidence" value="ECO:0007669"/>
    <property type="project" value="InterPro"/>
</dbReference>
<dbReference type="GO" id="GO:0005615">
    <property type="term" value="C:extracellular space"/>
    <property type="evidence" value="ECO:0007669"/>
    <property type="project" value="TreeGrafter"/>
</dbReference>
<evidence type="ECO:0000256" key="8">
    <source>
        <dbReference type="ARBA" id="ARBA00022723"/>
    </source>
</evidence>
<dbReference type="PATRIC" id="fig|1300343.5.peg.2354"/>
<dbReference type="PRINTS" id="PR00756">
    <property type="entry name" value="ALADIPTASE"/>
</dbReference>
<reference evidence="15 16" key="1">
    <citation type="submission" date="2014-10" db="EMBL/GenBank/DDBJ databases">
        <title>Draft genome sequence of the proteorhodopsin-containing marine bacterium Dokdonia donghaensis.</title>
        <authorList>
            <person name="Gomez-Consarnau L."/>
            <person name="Gonzalez J.M."/>
            <person name="Riedel T."/>
            <person name="Jaenicke S."/>
            <person name="Wagner-Doebler I."/>
            <person name="Fuhrman J.A."/>
        </authorList>
    </citation>
    <scope>NUCLEOTIDE SEQUENCE [LARGE SCALE GENOMIC DNA]</scope>
    <source>
        <strain evidence="15 16">DSW-1</strain>
    </source>
</reference>
<evidence type="ECO:0000256" key="3">
    <source>
        <dbReference type="ARBA" id="ARBA00010136"/>
    </source>
</evidence>
<evidence type="ECO:0000256" key="4">
    <source>
        <dbReference type="ARBA" id="ARBA00012564"/>
    </source>
</evidence>
<dbReference type="InterPro" id="IPR042097">
    <property type="entry name" value="Aminopeptidase_N-like_N_sf"/>
</dbReference>
<dbReference type="InterPro" id="IPR014782">
    <property type="entry name" value="Peptidase_M1_dom"/>
</dbReference>
<comment type="similarity">
    <text evidence="3">Belongs to the peptidase M1 family.</text>
</comment>
<keyword evidence="10" id="KW-0862">Zinc</keyword>
<keyword evidence="9" id="KW-0378">Hydrolase</keyword>
<feature type="signal peptide" evidence="12">
    <location>
        <begin position="1"/>
        <end position="17"/>
    </location>
</feature>
<dbReference type="GO" id="GO:0016020">
    <property type="term" value="C:membrane"/>
    <property type="evidence" value="ECO:0007669"/>
    <property type="project" value="TreeGrafter"/>
</dbReference>
<dbReference type="GO" id="GO:0070006">
    <property type="term" value="F:metalloaminopeptidase activity"/>
    <property type="evidence" value="ECO:0007669"/>
    <property type="project" value="TreeGrafter"/>
</dbReference>
<keyword evidence="16" id="KW-1185">Reference proteome</keyword>
<evidence type="ECO:0000313" key="16">
    <source>
        <dbReference type="Proteomes" id="UP000030140"/>
    </source>
</evidence>
<name>A0A0A2GQK1_9FLAO</name>
<evidence type="ECO:0000256" key="5">
    <source>
        <dbReference type="ARBA" id="ARBA00015611"/>
    </source>
</evidence>
<dbReference type="Proteomes" id="UP000030140">
    <property type="component" value="Unassembled WGS sequence"/>
</dbReference>
<sequence length="698" mass="79665">MKYLLFFIVVVSAFAKAYTQEISAQTKTIDFKEVTASLSLDFDTKSVLGKVTTTFTALQDVNQVVMDGKKMQLVDKTPTFAISATDTTIVFDGSFKAGTTYKAVFDYSVQPSQAAYFVNNNGSEQFWTQGQGKYTSHWLPSIDDMNDKIIFDLKVTGHNRHTVIANGVAAKTLKDYNVLVSEFDMQKPIASYLVALVVGNYDVKTATAASGVPLEYYYYPEDSLQVEATYRYSKEVFDFLERKIGVPFPFKVYKQVPVKDFLYAGMENASCTIFSDHFMVDAIGFTDRNYVNVNAHELAHQWFGDLVTETKSEHHWLQEGFATYYALLTEREIFGEDYFYFKLFETAEQLRALSDQGKGQKLVASGGSSLTYYQKGAWAIHILRERVGVNTFDLAVQNYLKKYAYKNVTTEDFMTEVEALVTVDLADFKKNWLYQSAFQAEDALQSLKKSEFMQQYFRLQSGREAPLSNKFTQLMDAIASGNDYLGQESVYQAAQESINATLPVFKQAISSDNVFIRQAVATSLENAPQSLATDFYKLLKDDSYVTREQAMIKLWVYHQQRNDPASQRKVLDMMDGQFGFQDGNLRTLWLALSLATPEYKPSQSFGRYQELISYTQPEQPYQLRQNAFNYLRQLGSFEKESLQSLIEASVHHVWRFRESARKLLKEQLKNPKNLAVVKEFAATLTEKEVAYLKRVDVL</sequence>
<dbReference type="Pfam" id="PF17900">
    <property type="entry name" value="Peptidase_M1_N"/>
    <property type="match status" value="1"/>
</dbReference>